<dbReference type="AlphaFoldDB" id="A0AA39RCF3"/>
<organism evidence="2 3">
    <name type="scientific">Acer saccharum</name>
    <name type="common">Sugar maple</name>
    <dbReference type="NCBI Taxonomy" id="4024"/>
    <lineage>
        <taxon>Eukaryota</taxon>
        <taxon>Viridiplantae</taxon>
        <taxon>Streptophyta</taxon>
        <taxon>Embryophyta</taxon>
        <taxon>Tracheophyta</taxon>
        <taxon>Spermatophyta</taxon>
        <taxon>Magnoliopsida</taxon>
        <taxon>eudicotyledons</taxon>
        <taxon>Gunneridae</taxon>
        <taxon>Pentapetalae</taxon>
        <taxon>rosids</taxon>
        <taxon>malvids</taxon>
        <taxon>Sapindales</taxon>
        <taxon>Sapindaceae</taxon>
        <taxon>Hippocastanoideae</taxon>
        <taxon>Acereae</taxon>
        <taxon>Acer</taxon>
    </lineage>
</organism>
<sequence length="82" mass="9572">MTCPHTSSKERKRKNERESRKDDENSLLWLTTGFSATDAAFAQFVWKEIWTDRYAICADTQQKFDALEARVLNIESNLSQLE</sequence>
<dbReference type="Proteomes" id="UP001168877">
    <property type="component" value="Unassembled WGS sequence"/>
</dbReference>
<proteinExistence type="predicted"/>
<gene>
    <name evidence="2" type="ORF">LWI29_013339</name>
</gene>
<reference evidence="2" key="1">
    <citation type="journal article" date="2022" name="Plant J.">
        <title>Strategies of tolerance reflected in two North American maple genomes.</title>
        <authorList>
            <person name="McEvoy S.L."/>
            <person name="Sezen U.U."/>
            <person name="Trouern-Trend A."/>
            <person name="McMahon S.M."/>
            <person name="Schaberg P.G."/>
            <person name="Yang J."/>
            <person name="Wegrzyn J.L."/>
            <person name="Swenson N.G."/>
        </authorList>
    </citation>
    <scope>NUCLEOTIDE SEQUENCE</scope>
    <source>
        <strain evidence="2">NS2018</strain>
    </source>
</reference>
<evidence type="ECO:0000256" key="1">
    <source>
        <dbReference type="SAM" id="MobiDB-lite"/>
    </source>
</evidence>
<feature type="compositionally biased region" description="Basic and acidic residues" evidence="1">
    <location>
        <begin position="7"/>
        <end position="23"/>
    </location>
</feature>
<evidence type="ECO:0000313" key="3">
    <source>
        <dbReference type="Proteomes" id="UP001168877"/>
    </source>
</evidence>
<dbReference type="EMBL" id="JAUESC010000388">
    <property type="protein sequence ID" value="KAK0571260.1"/>
    <property type="molecule type" value="Genomic_DNA"/>
</dbReference>
<comment type="caution">
    <text evidence="2">The sequence shown here is derived from an EMBL/GenBank/DDBJ whole genome shotgun (WGS) entry which is preliminary data.</text>
</comment>
<feature type="region of interest" description="Disordered" evidence="1">
    <location>
        <begin position="1"/>
        <end position="23"/>
    </location>
</feature>
<protein>
    <submittedName>
        <fullName evidence="2">Uncharacterized protein</fullName>
    </submittedName>
</protein>
<keyword evidence="3" id="KW-1185">Reference proteome</keyword>
<name>A0AA39RCF3_ACESA</name>
<evidence type="ECO:0000313" key="2">
    <source>
        <dbReference type="EMBL" id="KAK0571260.1"/>
    </source>
</evidence>
<reference evidence="2" key="2">
    <citation type="submission" date="2023-06" db="EMBL/GenBank/DDBJ databases">
        <authorList>
            <person name="Swenson N.G."/>
            <person name="Wegrzyn J.L."/>
            <person name="Mcevoy S.L."/>
        </authorList>
    </citation>
    <scope>NUCLEOTIDE SEQUENCE</scope>
    <source>
        <strain evidence="2">NS2018</strain>
        <tissue evidence="2">Leaf</tissue>
    </source>
</reference>
<accession>A0AA39RCF3</accession>